<dbReference type="GO" id="GO:0004867">
    <property type="term" value="F:serine-type endopeptidase inhibitor activity"/>
    <property type="evidence" value="ECO:0007669"/>
    <property type="project" value="InterPro"/>
</dbReference>
<dbReference type="InterPro" id="IPR036186">
    <property type="entry name" value="Serpin_sf"/>
</dbReference>
<protein>
    <recommendedName>
        <fullName evidence="2">Serpin domain-containing protein</fullName>
    </recommendedName>
</protein>
<dbReference type="InterPro" id="IPR042185">
    <property type="entry name" value="Serpin_sf_2"/>
</dbReference>
<evidence type="ECO:0000256" key="1">
    <source>
        <dbReference type="ARBA" id="ARBA00006426"/>
    </source>
</evidence>
<reference evidence="3 4" key="1">
    <citation type="journal article" date="2024" name="Proc. Natl. Acad. Sci. U.S.A.">
        <title>The genetic regulatory architecture and epigenomic basis for age-related changes in rattlesnake venom.</title>
        <authorList>
            <person name="Hogan M.P."/>
            <person name="Holding M.L."/>
            <person name="Nystrom G.S."/>
            <person name="Colston T.J."/>
            <person name="Bartlett D.A."/>
            <person name="Mason A.J."/>
            <person name="Ellsworth S.A."/>
            <person name="Rautsaw R.M."/>
            <person name="Lawrence K.C."/>
            <person name="Strickland J.L."/>
            <person name="He B."/>
            <person name="Fraser P."/>
            <person name="Margres M.J."/>
            <person name="Gilbert D.M."/>
            <person name="Gibbs H.L."/>
            <person name="Parkinson C.L."/>
            <person name="Rokyta D.R."/>
        </authorList>
    </citation>
    <scope>NUCLEOTIDE SEQUENCE [LARGE SCALE GENOMIC DNA]</scope>
    <source>
        <strain evidence="3">DRR0105</strain>
    </source>
</reference>
<dbReference type="EMBL" id="JAOTOJ010000003">
    <property type="protein sequence ID" value="KAK9403581.1"/>
    <property type="molecule type" value="Genomic_DNA"/>
</dbReference>
<sequence>MDSLVEANNRFAMDFFKSMEEERSNRITFFSPFSFVEALAMVLFGARGNTALEMEKQFTECTKELYHAELERVDFVNVEETRKKINSWVESQTNGKIKELVAPHSIGKNTAMILVNAIYFKGKWKCQFNPKETHEADFWTSKEQSKKVQMMAQTGRFNYAKIRNPPMEVLELPYDKGILSMYIFLPDKNGTTQEIVKQLSYKKFQEWTSSTCMQGKMLMILLPKFKVEEEYALIPTLKKMGMKDVFTAHKADLSGISESPELVVSEFRHKACIEVNEEGTEAAAATDVVTVPTSAQTIPKFNVNRPILFIIKHNSPECILFAGKIFHHK</sequence>
<dbReference type="PANTHER" id="PTHR11461">
    <property type="entry name" value="SERINE PROTEASE INHIBITOR, SERPIN"/>
    <property type="match status" value="1"/>
</dbReference>
<evidence type="ECO:0000313" key="3">
    <source>
        <dbReference type="EMBL" id="KAK9403581.1"/>
    </source>
</evidence>
<dbReference type="SUPFAM" id="SSF56574">
    <property type="entry name" value="Serpins"/>
    <property type="match status" value="1"/>
</dbReference>
<evidence type="ECO:0000259" key="2">
    <source>
        <dbReference type="SMART" id="SM00093"/>
    </source>
</evidence>
<evidence type="ECO:0000313" key="4">
    <source>
        <dbReference type="Proteomes" id="UP001474421"/>
    </source>
</evidence>
<dbReference type="InterPro" id="IPR000215">
    <property type="entry name" value="Serpin_fam"/>
</dbReference>
<dbReference type="InterPro" id="IPR042178">
    <property type="entry name" value="Serpin_sf_1"/>
</dbReference>
<dbReference type="SMART" id="SM00093">
    <property type="entry name" value="SERPIN"/>
    <property type="match status" value="1"/>
</dbReference>
<dbReference type="Proteomes" id="UP001474421">
    <property type="component" value="Unassembled WGS sequence"/>
</dbReference>
<gene>
    <name evidence="3" type="ORF">NXF25_008408</name>
</gene>
<feature type="domain" description="Serpin" evidence="2">
    <location>
        <begin position="13"/>
        <end position="328"/>
    </location>
</feature>
<comment type="caution">
    <text evidence="3">The sequence shown here is derived from an EMBL/GenBank/DDBJ whole genome shotgun (WGS) entry which is preliminary data.</text>
</comment>
<organism evidence="3 4">
    <name type="scientific">Crotalus adamanteus</name>
    <name type="common">Eastern diamondback rattlesnake</name>
    <dbReference type="NCBI Taxonomy" id="8729"/>
    <lineage>
        <taxon>Eukaryota</taxon>
        <taxon>Metazoa</taxon>
        <taxon>Chordata</taxon>
        <taxon>Craniata</taxon>
        <taxon>Vertebrata</taxon>
        <taxon>Euteleostomi</taxon>
        <taxon>Lepidosauria</taxon>
        <taxon>Squamata</taxon>
        <taxon>Bifurcata</taxon>
        <taxon>Unidentata</taxon>
        <taxon>Episquamata</taxon>
        <taxon>Toxicofera</taxon>
        <taxon>Serpentes</taxon>
        <taxon>Colubroidea</taxon>
        <taxon>Viperidae</taxon>
        <taxon>Crotalinae</taxon>
        <taxon>Crotalus</taxon>
    </lineage>
</organism>
<dbReference type="Gene3D" id="2.30.39.10">
    <property type="entry name" value="Alpha-1-antitrypsin, domain 1"/>
    <property type="match status" value="1"/>
</dbReference>
<dbReference type="FunFam" id="2.30.39.10:FF:000001">
    <property type="entry name" value="Serpin family B member 2"/>
    <property type="match status" value="1"/>
</dbReference>
<dbReference type="GO" id="GO:0005615">
    <property type="term" value="C:extracellular space"/>
    <property type="evidence" value="ECO:0007669"/>
    <property type="project" value="InterPro"/>
</dbReference>
<accession>A0AAW1BP82</accession>
<dbReference type="InterPro" id="IPR023796">
    <property type="entry name" value="Serpin_dom"/>
</dbReference>
<dbReference type="PANTHER" id="PTHR11461:SF199">
    <property type="entry name" value="SERPIN B11"/>
    <property type="match status" value="1"/>
</dbReference>
<dbReference type="Gene3D" id="3.30.497.10">
    <property type="entry name" value="Antithrombin, subunit I, domain 2"/>
    <property type="match status" value="2"/>
</dbReference>
<comment type="similarity">
    <text evidence="1">Belongs to the serpin family. Ov-serpin subfamily.</text>
</comment>
<proteinExistence type="inferred from homology"/>
<dbReference type="Pfam" id="PF00079">
    <property type="entry name" value="Serpin"/>
    <property type="match status" value="1"/>
</dbReference>
<dbReference type="AlphaFoldDB" id="A0AAW1BP82"/>
<keyword evidence="4" id="KW-1185">Reference proteome</keyword>
<name>A0AAW1BP82_CROAD</name>